<evidence type="ECO:0000259" key="2">
    <source>
        <dbReference type="Pfam" id="PF01266"/>
    </source>
</evidence>
<reference evidence="3" key="2">
    <citation type="submission" date="2023-06" db="EMBL/GenBank/DDBJ databases">
        <authorList>
            <consortium name="Lawrence Berkeley National Laboratory"/>
            <person name="Mondo S.J."/>
            <person name="Hensen N."/>
            <person name="Bonometti L."/>
            <person name="Westerberg I."/>
            <person name="Brannstrom I.O."/>
            <person name="Guillou S."/>
            <person name="Cros-Aarteil S."/>
            <person name="Calhoun S."/>
            <person name="Haridas S."/>
            <person name="Kuo A."/>
            <person name="Pangilinan J."/>
            <person name="Riley R."/>
            <person name="Labutti K."/>
            <person name="Andreopoulos B."/>
            <person name="Lipzen A."/>
            <person name="Chen C."/>
            <person name="Yanf M."/>
            <person name="Daum C."/>
            <person name="Ng V."/>
            <person name="Clum A."/>
            <person name="Steindorff A."/>
            <person name="Ohm R."/>
            <person name="Martin F."/>
            <person name="Silar P."/>
            <person name="Natvig D."/>
            <person name="Lalanne C."/>
            <person name="Gautier V."/>
            <person name="Ament-Velasquez S.L."/>
            <person name="Kruys A."/>
            <person name="Hutchinson M.I."/>
            <person name="Powell A.J."/>
            <person name="Barry K."/>
            <person name="Miller A.N."/>
            <person name="Grigoriev I.V."/>
            <person name="Debuchy R."/>
            <person name="Gladieux P."/>
            <person name="Thoren M.H."/>
            <person name="Johannesson H."/>
        </authorList>
    </citation>
    <scope>NUCLEOTIDE SEQUENCE</scope>
    <source>
        <strain evidence="3">PSN324</strain>
    </source>
</reference>
<feature type="region of interest" description="Disordered" evidence="1">
    <location>
        <begin position="421"/>
        <end position="459"/>
    </location>
</feature>
<name>A0AAV9HEQ6_9PEZI</name>
<feature type="compositionally biased region" description="Low complexity" evidence="1">
    <location>
        <begin position="27"/>
        <end position="38"/>
    </location>
</feature>
<dbReference type="InterPro" id="IPR036188">
    <property type="entry name" value="FAD/NAD-bd_sf"/>
</dbReference>
<dbReference type="AlphaFoldDB" id="A0AAV9HEQ6"/>
<feature type="compositionally biased region" description="Acidic residues" evidence="1">
    <location>
        <begin position="91"/>
        <end position="111"/>
    </location>
</feature>
<dbReference type="Gene3D" id="3.50.50.60">
    <property type="entry name" value="FAD/NAD(P)-binding domain"/>
    <property type="match status" value="1"/>
</dbReference>
<dbReference type="Proteomes" id="UP001321749">
    <property type="component" value="Unassembled WGS sequence"/>
</dbReference>
<dbReference type="InterPro" id="IPR006076">
    <property type="entry name" value="FAD-dep_OxRdtase"/>
</dbReference>
<accession>A0AAV9HEQ6</accession>
<proteinExistence type="predicted"/>
<evidence type="ECO:0000313" key="3">
    <source>
        <dbReference type="EMBL" id="KAK4458038.1"/>
    </source>
</evidence>
<organism evidence="3 4">
    <name type="scientific">Cladorrhinum samala</name>
    <dbReference type="NCBI Taxonomy" id="585594"/>
    <lineage>
        <taxon>Eukaryota</taxon>
        <taxon>Fungi</taxon>
        <taxon>Dikarya</taxon>
        <taxon>Ascomycota</taxon>
        <taxon>Pezizomycotina</taxon>
        <taxon>Sordariomycetes</taxon>
        <taxon>Sordariomycetidae</taxon>
        <taxon>Sordariales</taxon>
        <taxon>Podosporaceae</taxon>
        <taxon>Cladorrhinum</taxon>
    </lineage>
</organism>
<feature type="compositionally biased region" description="Gly residues" evidence="1">
    <location>
        <begin position="13"/>
        <end position="22"/>
    </location>
</feature>
<feature type="compositionally biased region" description="Low complexity" evidence="1">
    <location>
        <begin position="441"/>
        <end position="455"/>
    </location>
</feature>
<gene>
    <name evidence="3" type="ORF">QBC42DRAFT_234892</name>
</gene>
<feature type="region of interest" description="Disordered" evidence="1">
    <location>
        <begin position="1"/>
        <end position="48"/>
    </location>
</feature>
<feature type="region of interest" description="Disordered" evidence="1">
    <location>
        <begin position="343"/>
        <end position="376"/>
    </location>
</feature>
<dbReference type="PANTHER" id="PTHR13847">
    <property type="entry name" value="SARCOSINE DEHYDROGENASE-RELATED"/>
    <property type="match status" value="1"/>
</dbReference>
<dbReference type="EMBL" id="MU865085">
    <property type="protein sequence ID" value="KAK4458038.1"/>
    <property type="molecule type" value="Genomic_DNA"/>
</dbReference>
<comment type="caution">
    <text evidence="3">The sequence shown here is derived from an EMBL/GenBank/DDBJ whole genome shotgun (WGS) entry which is preliminary data.</text>
</comment>
<reference evidence="3" key="1">
    <citation type="journal article" date="2023" name="Mol. Phylogenet. Evol.">
        <title>Genome-scale phylogeny and comparative genomics of the fungal order Sordariales.</title>
        <authorList>
            <person name="Hensen N."/>
            <person name="Bonometti L."/>
            <person name="Westerberg I."/>
            <person name="Brannstrom I.O."/>
            <person name="Guillou S."/>
            <person name="Cros-Aarteil S."/>
            <person name="Calhoun S."/>
            <person name="Haridas S."/>
            <person name="Kuo A."/>
            <person name="Mondo S."/>
            <person name="Pangilinan J."/>
            <person name="Riley R."/>
            <person name="LaButti K."/>
            <person name="Andreopoulos B."/>
            <person name="Lipzen A."/>
            <person name="Chen C."/>
            <person name="Yan M."/>
            <person name="Daum C."/>
            <person name="Ng V."/>
            <person name="Clum A."/>
            <person name="Steindorff A."/>
            <person name="Ohm R.A."/>
            <person name="Martin F."/>
            <person name="Silar P."/>
            <person name="Natvig D.O."/>
            <person name="Lalanne C."/>
            <person name="Gautier V."/>
            <person name="Ament-Velasquez S.L."/>
            <person name="Kruys A."/>
            <person name="Hutchinson M.I."/>
            <person name="Powell A.J."/>
            <person name="Barry K."/>
            <person name="Miller A.N."/>
            <person name="Grigoriev I.V."/>
            <person name="Debuchy R."/>
            <person name="Gladieux P."/>
            <person name="Hiltunen Thoren M."/>
            <person name="Johannesson H."/>
        </authorList>
    </citation>
    <scope>NUCLEOTIDE SEQUENCE</scope>
    <source>
        <strain evidence="3">PSN324</strain>
    </source>
</reference>
<evidence type="ECO:0000256" key="1">
    <source>
        <dbReference type="SAM" id="MobiDB-lite"/>
    </source>
</evidence>
<protein>
    <submittedName>
        <fullName evidence="3">FAD dependent oxidoreductase-domain-containing protein</fullName>
    </submittedName>
</protein>
<dbReference type="Gene3D" id="3.30.9.10">
    <property type="entry name" value="D-Amino Acid Oxidase, subunit A, domain 2"/>
    <property type="match status" value="1"/>
</dbReference>
<dbReference type="SUPFAM" id="SSF51905">
    <property type="entry name" value="FAD/NAD(P)-binding domain"/>
    <property type="match status" value="1"/>
</dbReference>
<keyword evidence="4" id="KW-1185">Reference proteome</keyword>
<dbReference type="Pfam" id="PF01266">
    <property type="entry name" value="DAO"/>
    <property type="match status" value="1"/>
</dbReference>
<feature type="domain" description="FAD dependent oxidoreductase" evidence="2">
    <location>
        <begin position="71"/>
        <end position="525"/>
    </location>
</feature>
<feature type="region of interest" description="Disordered" evidence="1">
    <location>
        <begin position="91"/>
        <end position="116"/>
    </location>
</feature>
<sequence>MTFEQVNETTEGRVGGGGGGGDGGRKATAATASTAAASLPSENPTRSYWLRDPSKILLGHRSTEDLPGEADVVIVGSGITGAFAARTLFEEWDGGEDDDDDEKEEEEEEKDEGGGRKARVVMLEAREACSGATGRNGGHCQPLIYGAVPEVAKFELENFEFLKNLVEQEKIDCDWTTLPGGVHAFYSENMFSLAVSSITHLQETHPSLGSILRVVTDRESLAELRVPTALGAVVQSKAASLWPYKLVAHVLESLLSSKRGLFNLQTSTPVTSISPSSSTSGQWTVSTPRGEIKTSKILVATNGYASNLLPSFSDLIVPVRGQVSALLPPFPSVELSRSYVFASDPVPDSDPDSKTSSPSPSPAPRDDYLVQRPQPGGEIIFGGGRRFASGLGVSQSSDSELEPAVAEYLRSELYHSVLDLTRKPLDPPHPPPPAGAVTTTQEEQQQQQQQQPQEHQPLKASHEWTGIMGYSRDLHPWVGPVPASLLGGGGSSSSSSSSSSSVFLCAGYTGHGMPCAALSGRHVARQMLLSGIKTKKVKEEKSLEEQQQQQQQQQLPNEFRITEERVKRAREELPPVEGGWEVNTFGTLFSGVLSGEEKGEE</sequence>
<evidence type="ECO:0000313" key="4">
    <source>
        <dbReference type="Proteomes" id="UP001321749"/>
    </source>
</evidence>
<dbReference type="PANTHER" id="PTHR13847:SF129">
    <property type="entry name" value="FAD DEPENDENT OXIDOREDUCTASE"/>
    <property type="match status" value="1"/>
</dbReference>
<dbReference type="GO" id="GO:0005737">
    <property type="term" value="C:cytoplasm"/>
    <property type="evidence" value="ECO:0007669"/>
    <property type="project" value="TreeGrafter"/>
</dbReference>